<keyword evidence="1" id="KW-0812">Transmembrane</keyword>
<gene>
    <name evidence="2" type="ORF">HKK74_36300</name>
</gene>
<accession>A0ABR7M1X4</accession>
<dbReference type="RefSeq" id="WP_187247949.1">
    <property type="nucleotide sequence ID" value="NZ_BAAAOK010000005.1"/>
</dbReference>
<comment type="caution">
    <text evidence="2">The sequence shown here is derived from an EMBL/GenBank/DDBJ whole genome shotgun (WGS) entry which is preliminary data.</text>
</comment>
<evidence type="ECO:0000256" key="1">
    <source>
        <dbReference type="SAM" id="Phobius"/>
    </source>
</evidence>
<keyword evidence="3" id="KW-1185">Reference proteome</keyword>
<feature type="transmembrane region" description="Helical" evidence="1">
    <location>
        <begin position="30"/>
        <end position="52"/>
    </location>
</feature>
<evidence type="ECO:0000313" key="2">
    <source>
        <dbReference type="EMBL" id="MBC6470913.1"/>
    </source>
</evidence>
<dbReference type="Proteomes" id="UP000805614">
    <property type="component" value="Unassembled WGS sequence"/>
</dbReference>
<evidence type="ECO:0000313" key="3">
    <source>
        <dbReference type="Proteomes" id="UP000805614"/>
    </source>
</evidence>
<organism evidence="2 3">
    <name type="scientific">Actinomadura alba</name>
    <dbReference type="NCBI Taxonomy" id="406431"/>
    <lineage>
        <taxon>Bacteria</taxon>
        <taxon>Bacillati</taxon>
        <taxon>Actinomycetota</taxon>
        <taxon>Actinomycetes</taxon>
        <taxon>Streptosporangiales</taxon>
        <taxon>Thermomonosporaceae</taxon>
        <taxon>Actinomadura</taxon>
    </lineage>
</organism>
<proteinExistence type="predicted"/>
<name>A0ABR7M1X4_9ACTN</name>
<dbReference type="EMBL" id="JABVEC010000051">
    <property type="protein sequence ID" value="MBC6470913.1"/>
    <property type="molecule type" value="Genomic_DNA"/>
</dbReference>
<sequence>MTITITIPKLTLPDGLAGTVRLLLPIVEPVALAFAGACGVGIPLQLGLGFGFKLARRALRG</sequence>
<reference evidence="2 3" key="1">
    <citation type="submission" date="2020-06" db="EMBL/GenBank/DDBJ databases">
        <title>Actinomadura xiongansis sp. nov., isolated from soil of Baiyangdian.</title>
        <authorList>
            <person name="Zhang X."/>
        </authorList>
    </citation>
    <scope>NUCLEOTIDE SEQUENCE [LARGE SCALE GENOMIC DNA]</scope>
    <source>
        <strain evidence="2 3">HBUM206468</strain>
    </source>
</reference>
<keyword evidence="1" id="KW-0472">Membrane</keyword>
<keyword evidence="1" id="KW-1133">Transmembrane helix</keyword>
<protein>
    <submittedName>
        <fullName evidence="2">Uncharacterized protein</fullName>
    </submittedName>
</protein>